<name>A0A4W5Q6R5_9TELE</name>
<evidence type="ECO:0000313" key="15">
    <source>
        <dbReference type="Proteomes" id="UP000314982"/>
    </source>
</evidence>
<protein>
    <recommendedName>
        <fullName evidence="11">Syntaxin-7</fullName>
    </recommendedName>
</protein>
<dbReference type="InterPro" id="IPR006012">
    <property type="entry name" value="Syntaxin/epimorphin_CS"/>
</dbReference>
<feature type="domain" description="T-SNARE coiled-coil homology" evidence="13">
    <location>
        <begin position="165"/>
        <end position="227"/>
    </location>
</feature>
<evidence type="ECO:0000259" key="13">
    <source>
        <dbReference type="PROSITE" id="PS50192"/>
    </source>
</evidence>
<dbReference type="FunFam" id="1.20.58.70:FF:000006">
    <property type="entry name" value="Syntaxin 7"/>
    <property type="match status" value="1"/>
</dbReference>
<dbReference type="Gene3D" id="1.20.58.70">
    <property type="match status" value="1"/>
</dbReference>
<keyword evidence="5" id="KW-1133">Transmembrane helix</keyword>
<keyword evidence="7" id="KW-0175">Coiled coil</keyword>
<dbReference type="GO" id="GO:0031901">
    <property type="term" value="C:early endosome membrane"/>
    <property type="evidence" value="ECO:0007669"/>
    <property type="project" value="UniProtKB-SubCell"/>
</dbReference>
<dbReference type="SMART" id="SM00397">
    <property type="entry name" value="t_SNARE"/>
    <property type="match status" value="1"/>
</dbReference>
<reference evidence="15" key="1">
    <citation type="submission" date="2018-06" db="EMBL/GenBank/DDBJ databases">
        <title>Genome assembly of Danube salmon.</title>
        <authorList>
            <person name="Macqueen D.J."/>
            <person name="Gundappa M.K."/>
        </authorList>
    </citation>
    <scope>NUCLEOTIDE SEQUENCE [LARGE SCALE GENOMIC DNA]</scope>
</reference>
<dbReference type="PROSITE" id="PS50192">
    <property type="entry name" value="T_SNARE"/>
    <property type="match status" value="1"/>
</dbReference>
<reference evidence="14" key="2">
    <citation type="submission" date="2025-08" db="UniProtKB">
        <authorList>
            <consortium name="Ensembl"/>
        </authorList>
    </citation>
    <scope>IDENTIFICATION</scope>
</reference>
<dbReference type="AlphaFoldDB" id="A0A4W5Q6R5"/>
<dbReference type="GO" id="GO:0005484">
    <property type="term" value="F:SNAP receptor activity"/>
    <property type="evidence" value="ECO:0007669"/>
    <property type="project" value="InterPro"/>
</dbReference>
<reference evidence="14" key="3">
    <citation type="submission" date="2025-09" db="UniProtKB">
        <authorList>
            <consortium name="Ensembl"/>
        </authorList>
    </citation>
    <scope>IDENTIFICATION</scope>
</reference>
<dbReference type="InterPro" id="IPR006011">
    <property type="entry name" value="Syntaxin_N"/>
</dbReference>
<evidence type="ECO:0000256" key="1">
    <source>
        <dbReference type="ARBA" id="ARBA00009063"/>
    </source>
</evidence>
<dbReference type="Pfam" id="PF05739">
    <property type="entry name" value="SNARE"/>
    <property type="match status" value="1"/>
</dbReference>
<dbReference type="GO" id="GO:0048278">
    <property type="term" value="P:vesicle docking"/>
    <property type="evidence" value="ECO:0007669"/>
    <property type="project" value="TreeGrafter"/>
</dbReference>
<dbReference type="GO" id="GO:0031201">
    <property type="term" value="C:SNARE complex"/>
    <property type="evidence" value="ECO:0007669"/>
    <property type="project" value="TreeGrafter"/>
</dbReference>
<dbReference type="Proteomes" id="UP000314982">
    <property type="component" value="Unassembled WGS sequence"/>
</dbReference>
<keyword evidence="8" id="KW-0472">Membrane</keyword>
<dbReference type="SUPFAM" id="SSF47661">
    <property type="entry name" value="t-snare proteins"/>
    <property type="match status" value="1"/>
</dbReference>
<dbReference type="SMART" id="SM00503">
    <property type="entry name" value="SynN"/>
    <property type="match status" value="1"/>
</dbReference>
<evidence type="ECO:0000256" key="10">
    <source>
        <dbReference type="ARBA" id="ARBA00037832"/>
    </source>
</evidence>
<dbReference type="GO" id="GO:0006906">
    <property type="term" value="P:vesicle fusion"/>
    <property type="evidence" value="ECO:0007669"/>
    <property type="project" value="TreeGrafter"/>
</dbReference>
<evidence type="ECO:0000256" key="4">
    <source>
        <dbReference type="ARBA" id="ARBA00022753"/>
    </source>
</evidence>
<accession>A0A4W5Q6R5</accession>
<dbReference type="STRING" id="62062.ENSHHUP00000071672"/>
<dbReference type="Pfam" id="PF14523">
    <property type="entry name" value="Syntaxin_2"/>
    <property type="match status" value="1"/>
</dbReference>
<dbReference type="InterPro" id="IPR045242">
    <property type="entry name" value="Syntaxin"/>
</dbReference>
<dbReference type="CDD" id="cd15875">
    <property type="entry name" value="SNARE_syntaxin7"/>
    <property type="match status" value="1"/>
</dbReference>
<comment type="function">
    <text evidence="9">May be involved in protein trafficking from the plasma membrane to the early endosome (EE) as well as in homotypic fusion of endocytic organelles. Mediates the endocytic trafficking from early endosomes to late endosomes and lysosomes.</text>
</comment>
<sequence>MAYQYGKVQDPNVFTQTIISNIQKITQQTSEIQSIVDKLGTPQDTTELRQQLQQKQQNVNHLAKETDRSVKQFGSLPVTTEQRQRKIQKDRLITDFSNALVNLQKTQRQAAQKEKAFVARVRSESRVSGGYPDVSFGGNGNVFESGGQAQVQSQSQEVAITEEDLQLIQERETSIRQLESDITDINEIFKDLGMMVHEQGDVIDSIEANVETADLHVQNAIQQLAQAADYQVGNIRIIILRVTKSLCFFCRFYNSASNQFSYNVVFLLALSAQI</sequence>
<keyword evidence="2" id="KW-0597">Phosphoprotein</keyword>
<keyword evidence="6" id="KW-0007">Acetylation</keyword>
<evidence type="ECO:0000256" key="5">
    <source>
        <dbReference type="ARBA" id="ARBA00022989"/>
    </source>
</evidence>
<evidence type="ECO:0000256" key="6">
    <source>
        <dbReference type="ARBA" id="ARBA00022990"/>
    </source>
</evidence>
<dbReference type="PROSITE" id="PS00914">
    <property type="entry name" value="SYNTAXIN"/>
    <property type="match status" value="1"/>
</dbReference>
<dbReference type="GeneTree" id="ENSGT01000000214440"/>
<evidence type="ECO:0000256" key="12">
    <source>
        <dbReference type="RuleBase" id="RU003858"/>
    </source>
</evidence>
<dbReference type="Gene3D" id="1.20.5.110">
    <property type="match status" value="1"/>
</dbReference>
<dbReference type="Ensembl" id="ENSHHUT00000074057.1">
    <property type="protein sequence ID" value="ENSHHUP00000071672.1"/>
    <property type="gene ID" value="ENSHHUG00000042105.1"/>
</dbReference>
<comment type="similarity">
    <text evidence="1 12">Belongs to the syntaxin family.</text>
</comment>
<evidence type="ECO:0000256" key="11">
    <source>
        <dbReference type="ARBA" id="ARBA00040006"/>
    </source>
</evidence>
<dbReference type="GO" id="GO:0006886">
    <property type="term" value="P:intracellular protein transport"/>
    <property type="evidence" value="ECO:0007669"/>
    <property type="project" value="InterPro"/>
</dbReference>
<evidence type="ECO:0000256" key="2">
    <source>
        <dbReference type="ARBA" id="ARBA00022553"/>
    </source>
</evidence>
<comment type="subcellular location">
    <subcellularLocation>
        <location evidence="10">Early endosome membrane</location>
        <topology evidence="10">Single-pass type IV membrane protein</topology>
    </subcellularLocation>
</comment>
<dbReference type="PANTHER" id="PTHR19957:SF90">
    <property type="entry name" value="SYNTAXIN-7"/>
    <property type="match status" value="1"/>
</dbReference>
<dbReference type="InterPro" id="IPR010989">
    <property type="entry name" value="SNARE"/>
</dbReference>
<proteinExistence type="inferred from homology"/>
<keyword evidence="15" id="KW-1185">Reference proteome</keyword>
<evidence type="ECO:0000256" key="3">
    <source>
        <dbReference type="ARBA" id="ARBA00022692"/>
    </source>
</evidence>
<dbReference type="GO" id="GO:0008021">
    <property type="term" value="C:synaptic vesicle"/>
    <property type="evidence" value="ECO:0007669"/>
    <property type="project" value="TreeGrafter"/>
</dbReference>
<keyword evidence="4" id="KW-0967">Endosome</keyword>
<evidence type="ECO:0000313" key="14">
    <source>
        <dbReference type="Ensembl" id="ENSHHUP00000071672.1"/>
    </source>
</evidence>
<evidence type="ECO:0000256" key="7">
    <source>
        <dbReference type="ARBA" id="ARBA00023054"/>
    </source>
</evidence>
<organism evidence="14 15">
    <name type="scientific">Hucho hucho</name>
    <name type="common">huchen</name>
    <dbReference type="NCBI Taxonomy" id="62062"/>
    <lineage>
        <taxon>Eukaryota</taxon>
        <taxon>Metazoa</taxon>
        <taxon>Chordata</taxon>
        <taxon>Craniata</taxon>
        <taxon>Vertebrata</taxon>
        <taxon>Euteleostomi</taxon>
        <taxon>Actinopterygii</taxon>
        <taxon>Neopterygii</taxon>
        <taxon>Teleostei</taxon>
        <taxon>Protacanthopterygii</taxon>
        <taxon>Salmoniformes</taxon>
        <taxon>Salmonidae</taxon>
        <taxon>Salmoninae</taxon>
        <taxon>Hucho</taxon>
    </lineage>
</organism>
<evidence type="ECO:0000256" key="8">
    <source>
        <dbReference type="ARBA" id="ARBA00023136"/>
    </source>
</evidence>
<keyword evidence="3" id="KW-0812">Transmembrane</keyword>
<dbReference type="GO" id="GO:0000149">
    <property type="term" value="F:SNARE binding"/>
    <property type="evidence" value="ECO:0007669"/>
    <property type="project" value="TreeGrafter"/>
</dbReference>
<dbReference type="PANTHER" id="PTHR19957">
    <property type="entry name" value="SYNTAXIN"/>
    <property type="match status" value="1"/>
</dbReference>
<dbReference type="InterPro" id="IPR000727">
    <property type="entry name" value="T_SNARE_dom"/>
</dbReference>
<evidence type="ECO:0000256" key="9">
    <source>
        <dbReference type="ARBA" id="ARBA00037599"/>
    </source>
</evidence>